<keyword evidence="11" id="KW-1185">Reference proteome</keyword>
<keyword evidence="6" id="KW-1015">Disulfide bond</keyword>
<dbReference type="PANTHER" id="PTHR11905:SF159">
    <property type="entry name" value="ADAM METALLOPROTEASE"/>
    <property type="match status" value="1"/>
</dbReference>
<keyword evidence="5" id="KW-0482">Metalloprotease</keyword>
<feature type="domain" description="Peptidase M12B" evidence="9">
    <location>
        <begin position="148"/>
        <end position="385"/>
    </location>
</feature>
<accession>A0A1D2NMY1</accession>
<dbReference type="SUPFAM" id="SSF50370">
    <property type="entry name" value="Ricin B-like lectins"/>
    <property type="match status" value="1"/>
</dbReference>
<dbReference type="GO" id="GO:0046872">
    <property type="term" value="F:metal ion binding"/>
    <property type="evidence" value="ECO:0007669"/>
    <property type="project" value="UniProtKB-KW"/>
</dbReference>
<dbReference type="InterPro" id="IPR035992">
    <property type="entry name" value="Ricin_B-like_lectins"/>
</dbReference>
<evidence type="ECO:0000256" key="8">
    <source>
        <dbReference type="PROSITE-ProRule" id="PRU00276"/>
    </source>
</evidence>
<feature type="binding site" evidence="8">
    <location>
        <position position="333"/>
    </location>
    <ligand>
        <name>Zn(2+)</name>
        <dbReference type="ChEBI" id="CHEBI:29105"/>
        <note>catalytic</note>
    </ligand>
</feature>
<evidence type="ECO:0000256" key="1">
    <source>
        <dbReference type="ARBA" id="ARBA00022670"/>
    </source>
</evidence>
<dbReference type="STRING" id="48709.A0A1D2NMY1"/>
<dbReference type="Pfam" id="PF01421">
    <property type="entry name" value="Reprolysin"/>
    <property type="match status" value="1"/>
</dbReference>
<evidence type="ECO:0000256" key="2">
    <source>
        <dbReference type="ARBA" id="ARBA00022723"/>
    </source>
</evidence>
<evidence type="ECO:0000256" key="6">
    <source>
        <dbReference type="ARBA" id="ARBA00023157"/>
    </source>
</evidence>
<evidence type="ECO:0000256" key="7">
    <source>
        <dbReference type="ARBA" id="ARBA00023180"/>
    </source>
</evidence>
<dbReference type="Pfam" id="PF17771">
    <property type="entry name" value="ADAMTS_CR_2"/>
    <property type="match status" value="1"/>
</dbReference>
<proteinExistence type="predicted"/>
<evidence type="ECO:0000259" key="9">
    <source>
        <dbReference type="PROSITE" id="PS50215"/>
    </source>
</evidence>
<keyword evidence="1" id="KW-0645">Protease</keyword>
<protein>
    <submittedName>
        <fullName evidence="10">A disintegrin and metalloproteinase with thrombospondin motifs 17</fullName>
    </submittedName>
</protein>
<keyword evidence="7" id="KW-0325">Glycoprotein</keyword>
<keyword evidence="10" id="KW-0401">Integrin</keyword>
<keyword evidence="3" id="KW-0378">Hydrolase</keyword>
<feature type="active site" evidence="8">
    <location>
        <position position="324"/>
    </location>
</feature>
<dbReference type="OMA" id="GTHEIAH"/>
<reference evidence="10 11" key="1">
    <citation type="journal article" date="2016" name="Genome Biol. Evol.">
        <title>Gene Family Evolution Reflects Adaptation to Soil Environmental Stressors in the Genome of the Collembolan Orchesella cincta.</title>
        <authorList>
            <person name="Faddeeva-Vakhrusheva A."/>
            <person name="Derks M.F."/>
            <person name="Anvar S.Y."/>
            <person name="Agamennone V."/>
            <person name="Suring W."/>
            <person name="Smit S."/>
            <person name="van Straalen N.M."/>
            <person name="Roelofs D."/>
        </authorList>
    </citation>
    <scope>NUCLEOTIDE SEQUENCE [LARGE SCALE GENOMIC DNA]</scope>
    <source>
        <tissue evidence="10">Mixed pool</tissue>
    </source>
</reference>
<feature type="binding site" evidence="8">
    <location>
        <position position="323"/>
    </location>
    <ligand>
        <name>Zn(2+)</name>
        <dbReference type="ChEBI" id="CHEBI:29105"/>
        <note>catalytic</note>
    </ligand>
</feature>
<comment type="caution">
    <text evidence="10">The sequence shown here is derived from an EMBL/GenBank/DDBJ whole genome shotgun (WGS) entry which is preliminary data.</text>
</comment>
<dbReference type="InterPro" id="IPR001590">
    <property type="entry name" value="Peptidase_M12B"/>
</dbReference>
<feature type="binding site" evidence="8">
    <location>
        <position position="327"/>
    </location>
    <ligand>
        <name>Zn(2+)</name>
        <dbReference type="ChEBI" id="CHEBI:29105"/>
        <note>catalytic</note>
    </ligand>
</feature>
<dbReference type="Gene3D" id="3.40.1620.60">
    <property type="match status" value="1"/>
</dbReference>
<sequence>MRAREINLQDKVKLSSPIEMKVDSESGRQYDLKLTKAGASVLHPNIQVISIGVDKQSGHPLYDSWSPSNEELKFAEEVYVDEKNLATVRVNYENDKRSIVGVVDGMRLEDYTGNPKLYTSAEKSRSDYIDIGRTLTWNEERQEEAVNAVVEVVIICDKEFGDAFQHDRVKILDYLTVYFWDINLRFKTLPSSNISFRVTGVVIISVLVLFLHSMRFDCNNWHQELYYLQTPSAQPFIEEARGPDGKADYGRILGGFSYWVYDQMSLIPKFDMAISITNTEMEWYGGMAYLKTACNVNHGQKRHLGTLVFSDAGNWSTVAIGTHEIAHNLGAPHDDDANYPGGCTDRGYIMGGISPDLQWFFSTCSDRTIGSYIRSDQAACLRTIDHGGNLPISPDFSFILAPSKEEQCKRRLNNENAFIKDEAMSDCKNVKCWVPQDYGWSVHSLAPLDNTPCGDGRRCFRGRCRDFGSLIRNVGNNLCLRATNPFAFRSPVDLVDCPRPGTPLDRFAITDWNIGKVLSTPWSTPDAKENNEKCIFTGNAEGDIVTTDRCTFIEPTHGWVFIDVGNSEFLISHRSSKKCIKPVETEVRSYVNCDRNDASMRWTLA</sequence>
<evidence type="ECO:0000256" key="3">
    <source>
        <dbReference type="ARBA" id="ARBA00022801"/>
    </source>
</evidence>
<dbReference type="AlphaFoldDB" id="A0A1D2NMY1"/>
<dbReference type="GO" id="GO:0006509">
    <property type="term" value="P:membrane protein ectodomain proteolysis"/>
    <property type="evidence" value="ECO:0007669"/>
    <property type="project" value="TreeGrafter"/>
</dbReference>
<dbReference type="InterPro" id="IPR024079">
    <property type="entry name" value="MetalloPept_cat_dom_sf"/>
</dbReference>
<dbReference type="PROSITE" id="PS50215">
    <property type="entry name" value="ADAM_MEPRO"/>
    <property type="match status" value="1"/>
</dbReference>
<dbReference type="GO" id="GO:0004222">
    <property type="term" value="F:metalloendopeptidase activity"/>
    <property type="evidence" value="ECO:0007669"/>
    <property type="project" value="InterPro"/>
</dbReference>
<dbReference type="InterPro" id="IPR041645">
    <property type="entry name" value="ADAMTS_CR_2"/>
</dbReference>
<evidence type="ECO:0000256" key="4">
    <source>
        <dbReference type="ARBA" id="ARBA00022833"/>
    </source>
</evidence>
<dbReference type="EMBL" id="LJIJ01000005">
    <property type="protein sequence ID" value="ODN06445.1"/>
    <property type="molecule type" value="Genomic_DNA"/>
</dbReference>
<keyword evidence="4 8" id="KW-0862">Zinc</keyword>
<comment type="caution">
    <text evidence="8">Lacks conserved residue(s) required for the propagation of feature annotation.</text>
</comment>
<gene>
    <name evidence="10" type="ORF">Ocin01_00242</name>
</gene>
<evidence type="ECO:0000313" key="11">
    <source>
        <dbReference type="Proteomes" id="UP000094527"/>
    </source>
</evidence>
<dbReference type="PANTHER" id="PTHR11905">
    <property type="entry name" value="ADAM A DISINTEGRIN AND METALLOPROTEASE DOMAIN"/>
    <property type="match status" value="1"/>
</dbReference>
<dbReference type="PROSITE" id="PS50231">
    <property type="entry name" value="RICIN_B_LECTIN"/>
    <property type="match status" value="1"/>
</dbReference>
<dbReference type="Proteomes" id="UP000094527">
    <property type="component" value="Unassembled WGS sequence"/>
</dbReference>
<dbReference type="SUPFAM" id="SSF55486">
    <property type="entry name" value="Metalloproteases ('zincins'), catalytic domain"/>
    <property type="match status" value="1"/>
</dbReference>
<organism evidence="10 11">
    <name type="scientific">Orchesella cincta</name>
    <name type="common">Springtail</name>
    <name type="synonym">Podura cincta</name>
    <dbReference type="NCBI Taxonomy" id="48709"/>
    <lineage>
        <taxon>Eukaryota</taxon>
        <taxon>Metazoa</taxon>
        <taxon>Ecdysozoa</taxon>
        <taxon>Arthropoda</taxon>
        <taxon>Hexapoda</taxon>
        <taxon>Collembola</taxon>
        <taxon>Entomobryomorpha</taxon>
        <taxon>Entomobryoidea</taxon>
        <taxon>Orchesellidae</taxon>
        <taxon>Orchesellinae</taxon>
        <taxon>Orchesella</taxon>
    </lineage>
</organism>
<evidence type="ECO:0000256" key="5">
    <source>
        <dbReference type="ARBA" id="ARBA00023049"/>
    </source>
</evidence>
<dbReference type="GO" id="GO:0007229">
    <property type="term" value="P:integrin-mediated signaling pathway"/>
    <property type="evidence" value="ECO:0007669"/>
    <property type="project" value="UniProtKB-KW"/>
</dbReference>
<dbReference type="OrthoDB" id="6497651at2759"/>
<keyword evidence="2 8" id="KW-0479">Metal-binding</keyword>
<name>A0A1D2NMY1_ORCCI</name>
<evidence type="ECO:0000313" key="10">
    <source>
        <dbReference type="EMBL" id="ODN06445.1"/>
    </source>
</evidence>
<dbReference type="Gene3D" id="3.40.390.10">
    <property type="entry name" value="Collagenase (Catalytic Domain)"/>
    <property type="match status" value="1"/>
</dbReference>